<dbReference type="Pfam" id="PF13508">
    <property type="entry name" value="Acetyltransf_7"/>
    <property type="match status" value="1"/>
</dbReference>
<dbReference type="InterPro" id="IPR000182">
    <property type="entry name" value="GNAT_dom"/>
</dbReference>
<feature type="domain" description="N-acetyltransferase" evidence="3">
    <location>
        <begin position="192"/>
        <end position="339"/>
    </location>
</feature>
<dbReference type="STRING" id="178339.BH719_01450"/>
<dbReference type="GO" id="GO:0016747">
    <property type="term" value="F:acyltransferase activity, transferring groups other than amino-acyl groups"/>
    <property type="evidence" value="ECO:0007669"/>
    <property type="project" value="InterPro"/>
</dbReference>
<evidence type="ECO:0000313" key="5">
    <source>
        <dbReference type="Proteomes" id="UP000095214"/>
    </source>
</evidence>
<dbReference type="Proteomes" id="UP000095214">
    <property type="component" value="Chromosome"/>
</dbReference>
<sequence>MTGLAQRLSPPGSVPYPGNHLGLRWRPLISRDAPAVYDLVRAVESADDAIHRTGAEGIADMVEGRGGEDWVDAIVGLDRNGSISAVGCVRVVRGVSDSAIAIVSAYVHPHWRGRGLGRALLHWQDGRAREMLVETYGPDSAIPASIANFVDAHMTDRRRLYIAAGFYAKRTLQVMYRDLEGSESAPRVRGGYTVVPWDRALRDKARELHMEVSRDLFWSWNRARWWDDAVASMERRWSFLALDPGGAVVGYIVTERPAQRWVSTGRPEAGVSLVGVLPQHRGRSLCSALIGHSVAAASASGMPRIGIEVDTRNPSNAHAIYEHLGFVDDAAEVFYVIDQ</sequence>
<evidence type="ECO:0000256" key="1">
    <source>
        <dbReference type="ARBA" id="ARBA00022679"/>
    </source>
</evidence>
<organism evidence="4 5">
    <name type="scientific">Pauljensenia hongkongensis</name>
    <dbReference type="NCBI Taxonomy" id="178339"/>
    <lineage>
        <taxon>Bacteria</taxon>
        <taxon>Bacillati</taxon>
        <taxon>Actinomycetota</taxon>
        <taxon>Actinomycetes</taxon>
        <taxon>Actinomycetales</taxon>
        <taxon>Actinomycetaceae</taxon>
        <taxon>Pauljensenia</taxon>
    </lineage>
</organism>
<dbReference type="Pfam" id="PF00583">
    <property type="entry name" value="Acetyltransf_1"/>
    <property type="match status" value="1"/>
</dbReference>
<dbReference type="AlphaFoldDB" id="A0A1D8B0N5"/>
<feature type="domain" description="N-acetyltransferase" evidence="3">
    <location>
        <begin position="23"/>
        <end position="201"/>
    </location>
</feature>
<dbReference type="RefSeq" id="WP_009400107.1">
    <property type="nucleotide sequence ID" value="NZ_CP017298.1"/>
</dbReference>
<dbReference type="InterPro" id="IPR050680">
    <property type="entry name" value="YpeA/RimI_acetyltransf"/>
</dbReference>
<protein>
    <submittedName>
        <fullName evidence="4">GNAT family N-acetyltransferase</fullName>
    </submittedName>
</protein>
<dbReference type="InterPro" id="IPR016181">
    <property type="entry name" value="Acyl_CoA_acyltransferase"/>
</dbReference>
<keyword evidence="2" id="KW-0012">Acyltransferase</keyword>
<dbReference type="Gene3D" id="3.40.630.30">
    <property type="match status" value="1"/>
</dbReference>
<dbReference type="KEGG" id="phon:BH719_01450"/>
<name>A0A1D8B0N5_9ACTO</name>
<accession>A0A1D8B0N5</accession>
<reference evidence="4 5" key="1">
    <citation type="submission" date="2016-09" db="EMBL/GenBank/DDBJ databases">
        <title>Complete genome sequence of Actinomyces hongkongensis HKU8.</title>
        <authorList>
            <person name="Gao Y.-X."/>
            <person name="Zhou Y.-Y."/>
            <person name="Xie Y."/>
            <person name="Wang M."/>
            <person name="Wang S.-J."/>
            <person name="Shen S.-G."/>
        </authorList>
    </citation>
    <scope>NUCLEOTIDE SEQUENCE [LARGE SCALE GENOMIC DNA]</scope>
    <source>
        <strain evidence="4 5">HKU8</strain>
    </source>
</reference>
<gene>
    <name evidence="4" type="ORF">BH719_01450</name>
</gene>
<keyword evidence="5" id="KW-1185">Reference proteome</keyword>
<dbReference type="PANTHER" id="PTHR43420">
    <property type="entry name" value="ACETYLTRANSFERASE"/>
    <property type="match status" value="1"/>
</dbReference>
<evidence type="ECO:0000256" key="2">
    <source>
        <dbReference type="ARBA" id="ARBA00023315"/>
    </source>
</evidence>
<evidence type="ECO:0000313" key="4">
    <source>
        <dbReference type="EMBL" id="AOS46709.1"/>
    </source>
</evidence>
<dbReference type="OrthoDB" id="9799092at2"/>
<dbReference type="CDD" id="cd04301">
    <property type="entry name" value="NAT_SF"/>
    <property type="match status" value="2"/>
</dbReference>
<dbReference type="EMBL" id="CP017298">
    <property type="protein sequence ID" value="AOS46709.1"/>
    <property type="molecule type" value="Genomic_DNA"/>
</dbReference>
<dbReference type="PROSITE" id="PS51186">
    <property type="entry name" value="GNAT"/>
    <property type="match status" value="2"/>
</dbReference>
<dbReference type="PANTHER" id="PTHR43420:SF47">
    <property type="entry name" value="N-ACETYLTRANSFERASE DOMAIN-CONTAINING PROTEIN"/>
    <property type="match status" value="1"/>
</dbReference>
<keyword evidence="1 4" id="KW-0808">Transferase</keyword>
<dbReference type="SUPFAM" id="SSF55729">
    <property type="entry name" value="Acyl-CoA N-acyltransferases (Nat)"/>
    <property type="match status" value="2"/>
</dbReference>
<proteinExistence type="predicted"/>
<evidence type="ECO:0000259" key="3">
    <source>
        <dbReference type="PROSITE" id="PS51186"/>
    </source>
</evidence>